<dbReference type="InterPro" id="IPR011766">
    <property type="entry name" value="TPP_enzyme_TPP-bd"/>
</dbReference>
<organism evidence="16 17">
    <name type="scientific">Faecalispora sporosphaeroides</name>
    <dbReference type="NCBI Taxonomy" id="1549"/>
    <lineage>
        <taxon>Bacteria</taxon>
        <taxon>Bacillati</taxon>
        <taxon>Bacillota</taxon>
        <taxon>Clostridia</taxon>
        <taxon>Eubacteriales</taxon>
        <taxon>Oscillospiraceae</taxon>
        <taxon>Faecalispora</taxon>
    </lineage>
</organism>
<dbReference type="RefSeq" id="WP_326840682.1">
    <property type="nucleotide sequence ID" value="NZ_SVNY01000005.1"/>
</dbReference>
<dbReference type="Pfam" id="PF00205">
    <property type="entry name" value="TPP_enzyme_M"/>
    <property type="match status" value="1"/>
</dbReference>
<dbReference type="GO" id="GO:0005948">
    <property type="term" value="C:acetolactate synthase complex"/>
    <property type="evidence" value="ECO:0007669"/>
    <property type="project" value="TreeGrafter"/>
</dbReference>
<dbReference type="PROSITE" id="PS00187">
    <property type="entry name" value="TPP_ENZYMES"/>
    <property type="match status" value="1"/>
</dbReference>
<evidence type="ECO:0000259" key="15">
    <source>
        <dbReference type="Pfam" id="PF02776"/>
    </source>
</evidence>
<feature type="domain" description="Thiamine pyrophosphate enzyme central" evidence="13">
    <location>
        <begin position="194"/>
        <end position="327"/>
    </location>
</feature>
<evidence type="ECO:0000256" key="9">
    <source>
        <dbReference type="ARBA" id="ARBA00023052"/>
    </source>
</evidence>
<comment type="cofactor">
    <cofactor evidence="12">
        <name>Mg(2+)</name>
        <dbReference type="ChEBI" id="CHEBI:18420"/>
    </cofactor>
    <text evidence="12">Binds 1 Mg(2+) ion per subunit.</text>
</comment>
<evidence type="ECO:0000256" key="8">
    <source>
        <dbReference type="ARBA" id="ARBA00022842"/>
    </source>
</evidence>
<evidence type="ECO:0000259" key="13">
    <source>
        <dbReference type="Pfam" id="PF00205"/>
    </source>
</evidence>
<reference evidence="16" key="1">
    <citation type="submission" date="2019-04" db="EMBL/GenBank/DDBJ databases">
        <title>Evolution of Biomass-Degrading Anaerobic Consortia Revealed by Metagenomics.</title>
        <authorList>
            <person name="Peng X."/>
        </authorList>
    </citation>
    <scope>NUCLEOTIDE SEQUENCE</scope>
    <source>
        <strain evidence="16">SIG551</strain>
    </source>
</reference>
<dbReference type="Pfam" id="PF02775">
    <property type="entry name" value="TPP_enzyme_C"/>
    <property type="match status" value="1"/>
</dbReference>
<dbReference type="CDD" id="cd02015">
    <property type="entry name" value="TPP_AHAS"/>
    <property type="match status" value="1"/>
</dbReference>
<dbReference type="FunFam" id="3.40.50.1220:FF:000008">
    <property type="entry name" value="Acetolactate synthase"/>
    <property type="match status" value="1"/>
</dbReference>
<comment type="catalytic activity">
    <reaction evidence="11 12">
        <text>2 pyruvate + H(+) = (2S)-2-acetolactate + CO2</text>
        <dbReference type="Rhea" id="RHEA:25249"/>
        <dbReference type="ChEBI" id="CHEBI:15361"/>
        <dbReference type="ChEBI" id="CHEBI:15378"/>
        <dbReference type="ChEBI" id="CHEBI:16526"/>
        <dbReference type="ChEBI" id="CHEBI:58476"/>
        <dbReference type="EC" id="2.2.1.6"/>
    </reaction>
</comment>
<dbReference type="EMBL" id="SVNY01000005">
    <property type="protein sequence ID" value="MBE6834096.1"/>
    <property type="molecule type" value="Genomic_DNA"/>
</dbReference>
<keyword evidence="8 12" id="KW-0460">Magnesium</keyword>
<dbReference type="GO" id="GO:0009099">
    <property type="term" value="P:L-valine biosynthetic process"/>
    <property type="evidence" value="ECO:0007669"/>
    <property type="project" value="TreeGrafter"/>
</dbReference>
<dbReference type="GO" id="GO:0030976">
    <property type="term" value="F:thiamine pyrophosphate binding"/>
    <property type="evidence" value="ECO:0007669"/>
    <property type="project" value="UniProtKB-UniRule"/>
</dbReference>
<comment type="cofactor">
    <cofactor evidence="12">
        <name>thiamine diphosphate</name>
        <dbReference type="ChEBI" id="CHEBI:58937"/>
    </cofactor>
    <text evidence="12">Binds 1 thiamine pyrophosphate per subunit.</text>
</comment>
<dbReference type="InterPro" id="IPR012846">
    <property type="entry name" value="Acetolactate_synth_lsu"/>
</dbReference>
<dbReference type="AlphaFoldDB" id="A0A928KXW2"/>
<dbReference type="GO" id="GO:0009097">
    <property type="term" value="P:isoleucine biosynthetic process"/>
    <property type="evidence" value="ECO:0007669"/>
    <property type="project" value="TreeGrafter"/>
</dbReference>
<evidence type="ECO:0000256" key="4">
    <source>
        <dbReference type="ARBA" id="ARBA00013145"/>
    </source>
</evidence>
<evidence type="ECO:0000256" key="10">
    <source>
        <dbReference type="ARBA" id="ARBA00023304"/>
    </source>
</evidence>
<dbReference type="InterPro" id="IPR039368">
    <property type="entry name" value="AHAS_TPP"/>
</dbReference>
<dbReference type="FunFam" id="3.40.50.970:FF:000007">
    <property type="entry name" value="Acetolactate synthase"/>
    <property type="match status" value="1"/>
</dbReference>
<dbReference type="SUPFAM" id="SSF52467">
    <property type="entry name" value="DHS-like NAD/FAD-binding domain"/>
    <property type="match status" value="1"/>
</dbReference>
<evidence type="ECO:0000313" key="17">
    <source>
        <dbReference type="Proteomes" id="UP000754750"/>
    </source>
</evidence>
<feature type="domain" description="Thiamine pyrophosphate enzyme TPP-binding" evidence="14">
    <location>
        <begin position="385"/>
        <end position="532"/>
    </location>
</feature>
<dbReference type="PANTHER" id="PTHR18968">
    <property type="entry name" value="THIAMINE PYROPHOSPHATE ENZYMES"/>
    <property type="match status" value="1"/>
</dbReference>
<keyword evidence="7 12" id="KW-0479">Metal-binding</keyword>
<evidence type="ECO:0000259" key="14">
    <source>
        <dbReference type="Pfam" id="PF02775"/>
    </source>
</evidence>
<protein>
    <recommendedName>
        <fullName evidence="4 12">Acetolactate synthase</fullName>
        <ecNumber evidence="4 12">2.2.1.6</ecNumber>
    </recommendedName>
</protein>
<comment type="similarity">
    <text evidence="3 12">Belongs to the TPP enzyme family.</text>
</comment>
<sequence>MLLTGAQIIMECLLEQDATTVFGYPGGAVLNIYDALYEYRDKINHIETSHEQGAAHAADGYARASGKTGVCLATSGPGATNLVTGIATAYMDSVPMVAITGNVNLGLLGLDSFQEVDITGITMPITKHNFIVKDVGDLAFTLREAFRIAQSGRKGPVLVDIPKDVTAHKCEFTSQKPDHPVGAPALPDESRLLQAVELLRECRRPFVYAGGGVIASEAAGALRELCEKLDAPVSCSLMCQGGFDQTDERYLGMLGMHGTVPSALALKECDVLVAVGTRFSDRVICNADLFARGCRVVHIDIDSAEFNKNIYADLRLKGDARAVLEALNSRLEPASRPEWTAQIKAWQREYPLSQAAGCKDGVTPQYLLETLYRLAGDQLILSTEVGQHQMWTAQFYPFQKPRSMITSGGLGTMGFGLGAALGAQVAQPGLRVVNVAGDGSFHMNCAELSTAAKYNIPVIELIVNNNVLGMVRQWQKLFYNGRFSQTTLNKATNYELLAEAFGVKAFTIRTCRDVEPVLRQALDYRGPSLINCLIDSDMNVLPMVPAGAAAEEPILEIDEKEQQQ</sequence>
<keyword evidence="10 12" id="KW-0100">Branched-chain amino acid biosynthesis</keyword>
<dbReference type="InterPro" id="IPR000399">
    <property type="entry name" value="TPP-bd_CS"/>
</dbReference>
<dbReference type="PANTHER" id="PTHR18968:SF13">
    <property type="entry name" value="ACETOLACTATE SYNTHASE CATALYTIC SUBUNIT, MITOCHONDRIAL"/>
    <property type="match status" value="1"/>
</dbReference>
<evidence type="ECO:0000256" key="11">
    <source>
        <dbReference type="ARBA" id="ARBA00048670"/>
    </source>
</evidence>
<feature type="domain" description="Thiamine pyrophosphate enzyme N-terminal TPP-binding" evidence="15">
    <location>
        <begin position="4"/>
        <end position="119"/>
    </location>
</feature>
<dbReference type="InterPro" id="IPR029061">
    <property type="entry name" value="THDP-binding"/>
</dbReference>
<evidence type="ECO:0000256" key="1">
    <source>
        <dbReference type="ARBA" id="ARBA00004974"/>
    </source>
</evidence>
<dbReference type="Pfam" id="PF02776">
    <property type="entry name" value="TPP_enzyme_N"/>
    <property type="match status" value="1"/>
</dbReference>
<dbReference type="InterPro" id="IPR012000">
    <property type="entry name" value="Thiamin_PyroP_enz_cen_dom"/>
</dbReference>
<comment type="caution">
    <text evidence="16">The sequence shown here is derived from an EMBL/GenBank/DDBJ whole genome shotgun (WGS) entry which is preliminary data.</text>
</comment>
<keyword evidence="9 12" id="KW-0786">Thiamine pyrophosphate</keyword>
<dbReference type="GO" id="GO:0050660">
    <property type="term" value="F:flavin adenine dinucleotide binding"/>
    <property type="evidence" value="ECO:0007669"/>
    <property type="project" value="InterPro"/>
</dbReference>
<dbReference type="InterPro" id="IPR045229">
    <property type="entry name" value="TPP_enz"/>
</dbReference>
<comment type="pathway">
    <text evidence="2 12">Amino-acid biosynthesis; L-valine biosynthesis; L-valine from pyruvate: step 1/4.</text>
</comment>
<name>A0A928KXW2_9FIRM</name>
<evidence type="ECO:0000256" key="5">
    <source>
        <dbReference type="ARBA" id="ARBA00022605"/>
    </source>
</evidence>
<dbReference type="EC" id="2.2.1.6" evidence="4 12"/>
<comment type="pathway">
    <text evidence="1 12">Amino-acid biosynthesis; L-isoleucine biosynthesis; L-isoleucine from 2-oxobutanoate: step 1/4.</text>
</comment>
<evidence type="ECO:0000256" key="7">
    <source>
        <dbReference type="ARBA" id="ARBA00022723"/>
    </source>
</evidence>
<keyword evidence="6 12" id="KW-0808">Transferase</keyword>
<dbReference type="InterPro" id="IPR029035">
    <property type="entry name" value="DHS-like_NAD/FAD-binding_dom"/>
</dbReference>
<dbReference type="CDD" id="cd07035">
    <property type="entry name" value="TPP_PYR_POX_like"/>
    <property type="match status" value="1"/>
</dbReference>
<dbReference type="InterPro" id="IPR012001">
    <property type="entry name" value="Thiamin_PyroP_enz_TPP-bd_dom"/>
</dbReference>
<dbReference type="GO" id="GO:0000287">
    <property type="term" value="F:magnesium ion binding"/>
    <property type="evidence" value="ECO:0007669"/>
    <property type="project" value="UniProtKB-UniRule"/>
</dbReference>
<evidence type="ECO:0000256" key="12">
    <source>
        <dbReference type="RuleBase" id="RU003591"/>
    </source>
</evidence>
<dbReference type="SUPFAM" id="SSF52518">
    <property type="entry name" value="Thiamin diphosphate-binding fold (THDP-binding)"/>
    <property type="match status" value="2"/>
</dbReference>
<evidence type="ECO:0000313" key="16">
    <source>
        <dbReference type="EMBL" id="MBE6834096.1"/>
    </source>
</evidence>
<gene>
    <name evidence="16" type="primary">ilvB</name>
    <name evidence="16" type="ORF">E7512_11075</name>
</gene>
<accession>A0A928KXW2</accession>
<dbReference type="NCBIfam" id="TIGR00118">
    <property type="entry name" value="acolac_lg"/>
    <property type="match status" value="1"/>
</dbReference>
<keyword evidence="5 12" id="KW-0028">Amino-acid biosynthesis</keyword>
<evidence type="ECO:0000256" key="6">
    <source>
        <dbReference type="ARBA" id="ARBA00022679"/>
    </source>
</evidence>
<dbReference type="Proteomes" id="UP000754750">
    <property type="component" value="Unassembled WGS sequence"/>
</dbReference>
<evidence type="ECO:0000256" key="3">
    <source>
        <dbReference type="ARBA" id="ARBA00007812"/>
    </source>
</evidence>
<dbReference type="Gene3D" id="3.40.50.970">
    <property type="match status" value="2"/>
</dbReference>
<evidence type="ECO:0000256" key="2">
    <source>
        <dbReference type="ARBA" id="ARBA00005025"/>
    </source>
</evidence>
<dbReference type="GO" id="GO:0003984">
    <property type="term" value="F:acetolactate synthase activity"/>
    <property type="evidence" value="ECO:0007669"/>
    <property type="project" value="UniProtKB-EC"/>
</dbReference>
<proteinExistence type="inferred from homology"/>
<dbReference type="Gene3D" id="3.40.50.1220">
    <property type="entry name" value="TPP-binding domain"/>
    <property type="match status" value="1"/>
</dbReference>